<dbReference type="OrthoDB" id="566238at2759"/>
<dbReference type="GO" id="GO:0016740">
    <property type="term" value="F:transferase activity"/>
    <property type="evidence" value="ECO:0007669"/>
    <property type="project" value="UniProtKB-KW"/>
</dbReference>
<keyword evidence="3" id="KW-1185">Reference proteome</keyword>
<organism evidence="2 3">
    <name type="scientific">Stylophora pistillata</name>
    <name type="common">Smooth cauliflower coral</name>
    <dbReference type="NCBI Taxonomy" id="50429"/>
    <lineage>
        <taxon>Eukaryota</taxon>
        <taxon>Metazoa</taxon>
        <taxon>Cnidaria</taxon>
        <taxon>Anthozoa</taxon>
        <taxon>Hexacorallia</taxon>
        <taxon>Scleractinia</taxon>
        <taxon>Astrocoeniina</taxon>
        <taxon>Pocilloporidae</taxon>
        <taxon>Stylophora</taxon>
    </lineage>
</organism>
<keyword evidence="2" id="KW-0808">Transferase</keyword>
<dbReference type="STRING" id="50429.A0A2B4SUK9"/>
<feature type="domain" description="Rhodanese" evidence="1">
    <location>
        <begin position="90"/>
        <end position="193"/>
    </location>
</feature>
<proteinExistence type="predicted"/>
<gene>
    <name evidence="2" type="primary">Tstd3</name>
    <name evidence="2" type="ORF">AWC38_SpisGene1457</name>
</gene>
<dbReference type="PANTHER" id="PTHR44086:SF10">
    <property type="entry name" value="THIOSULFATE SULFURTRANSFERASE_RHODANESE-LIKE DOMAIN-CONTAINING PROTEIN 3"/>
    <property type="match status" value="1"/>
</dbReference>
<evidence type="ECO:0000313" key="2">
    <source>
        <dbReference type="EMBL" id="PFX33581.1"/>
    </source>
</evidence>
<comment type="caution">
    <text evidence="2">The sequence shown here is derived from an EMBL/GenBank/DDBJ whole genome shotgun (WGS) entry which is preliminary data.</text>
</comment>
<name>A0A2B4SUK9_STYPI</name>
<accession>A0A2B4SUK9</accession>
<dbReference type="EMBL" id="LSMT01000010">
    <property type="protein sequence ID" value="PFX33581.1"/>
    <property type="molecule type" value="Genomic_DNA"/>
</dbReference>
<evidence type="ECO:0000313" key="3">
    <source>
        <dbReference type="Proteomes" id="UP000225706"/>
    </source>
</evidence>
<dbReference type="Proteomes" id="UP000225706">
    <property type="component" value="Unassembled WGS sequence"/>
</dbReference>
<dbReference type="InterPro" id="IPR036873">
    <property type="entry name" value="Rhodanese-like_dom_sf"/>
</dbReference>
<dbReference type="SUPFAM" id="SSF52821">
    <property type="entry name" value="Rhodanese/Cell cycle control phosphatase"/>
    <property type="match status" value="1"/>
</dbReference>
<dbReference type="AlphaFoldDB" id="A0A2B4SUK9"/>
<dbReference type="PROSITE" id="PS50206">
    <property type="entry name" value="RHODANESE_3"/>
    <property type="match status" value="1"/>
</dbReference>
<dbReference type="PANTHER" id="PTHR44086">
    <property type="entry name" value="THIOSULFATE SULFURTRANSFERASE RDL2, MITOCHONDRIAL-RELATED"/>
    <property type="match status" value="1"/>
</dbReference>
<evidence type="ECO:0000259" key="1">
    <source>
        <dbReference type="PROSITE" id="PS50206"/>
    </source>
</evidence>
<reference evidence="3" key="1">
    <citation type="journal article" date="2017" name="bioRxiv">
        <title>Comparative analysis of the genomes of Stylophora pistillata and Acropora digitifera provides evidence for extensive differences between species of corals.</title>
        <authorList>
            <person name="Voolstra C.R."/>
            <person name="Li Y."/>
            <person name="Liew Y.J."/>
            <person name="Baumgarten S."/>
            <person name="Zoccola D."/>
            <person name="Flot J.-F."/>
            <person name="Tambutte S."/>
            <person name="Allemand D."/>
            <person name="Aranda M."/>
        </authorList>
    </citation>
    <scope>NUCLEOTIDE SEQUENCE [LARGE SCALE GENOMIC DNA]</scope>
</reference>
<dbReference type="InterPro" id="IPR001763">
    <property type="entry name" value="Rhodanese-like_dom"/>
</dbReference>
<dbReference type="SMART" id="SM00450">
    <property type="entry name" value="RHOD"/>
    <property type="match status" value="1"/>
</dbReference>
<dbReference type="Pfam" id="PF00581">
    <property type="entry name" value="Rhodanese"/>
    <property type="match status" value="1"/>
</dbReference>
<protein>
    <submittedName>
        <fullName evidence="2">Thiosulfate sulfurtransferase/rhodanese-like domain-containing protein 3</fullName>
    </submittedName>
</protein>
<dbReference type="Gene3D" id="3.40.250.10">
    <property type="entry name" value="Rhodanese-like domain"/>
    <property type="match status" value="1"/>
</dbReference>
<sequence length="196" mass="22097">MLAIPLHNKRAAVWYLSIVTMTALARKVGITVRSCLPKNTCSISTTRVFLDLVGITRPPVNVQCAKRNTSTTTLEHWTDISIKELRAMLTAHNIQLFDVREPYELMETGKIACATNIPLRKVPEAFTMDPEEFEEEYNVKKPEKNDANIVFHCLAGIRSRAAMDAVHQIGYSKARHYPGGYMEWTSQVDNSEKSNG</sequence>